<dbReference type="SUPFAM" id="SSF51735">
    <property type="entry name" value="NAD(P)-binding Rossmann-fold domains"/>
    <property type="match status" value="1"/>
</dbReference>
<dbReference type="Pfam" id="PF02737">
    <property type="entry name" value="3HCDH_N"/>
    <property type="match status" value="1"/>
</dbReference>
<keyword evidence="2" id="KW-0560">Oxidoreductase</keyword>
<feature type="region of interest" description="Disordered" evidence="4">
    <location>
        <begin position="282"/>
        <end position="309"/>
    </location>
</feature>
<dbReference type="InterPro" id="IPR022694">
    <property type="entry name" value="3-OHacyl-CoA_DH"/>
</dbReference>
<feature type="domain" description="3-hydroxyacyl-CoA dehydrogenase NAD binding" evidence="6">
    <location>
        <begin position="14"/>
        <end position="185"/>
    </location>
</feature>
<gene>
    <name evidence="7" type="ORF">TT172_LOCUS415</name>
</gene>
<evidence type="ECO:0000256" key="3">
    <source>
        <dbReference type="PIRSR" id="PIRSR000105-1"/>
    </source>
</evidence>
<accession>A0A3S4B097</accession>
<comment type="similarity">
    <text evidence="1">Belongs to the 3-hydroxyacyl-CoA dehydrogenase family.</text>
</comment>
<protein>
    <submittedName>
        <fullName evidence="7">00fab82a-b19c-4726-9fde-5e85b92918cb</fullName>
    </submittedName>
</protein>
<dbReference type="GO" id="GO:0016616">
    <property type="term" value="F:oxidoreductase activity, acting on the CH-OH group of donors, NAD or NADP as acceptor"/>
    <property type="evidence" value="ECO:0007669"/>
    <property type="project" value="InterPro"/>
</dbReference>
<dbReference type="SUPFAM" id="SSF48179">
    <property type="entry name" value="6-phosphogluconate dehydrogenase C-terminal domain-like"/>
    <property type="match status" value="1"/>
</dbReference>
<dbReference type="Gene3D" id="1.10.1040.10">
    <property type="entry name" value="N-(1-d-carboxylethyl)-l-norvaline Dehydrogenase, domain 2"/>
    <property type="match status" value="1"/>
</dbReference>
<reference evidence="7 8" key="1">
    <citation type="submission" date="2018-04" db="EMBL/GenBank/DDBJ databases">
        <authorList>
            <person name="Huttner S."/>
            <person name="Dainat J."/>
        </authorList>
    </citation>
    <scope>NUCLEOTIDE SEQUENCE [LARGE SCALE GENOMIC DNA]</scope>
</reference>
<dbReference type="InterPro" id="IPR036291">
    <property type="entry name" value="NAD(P)-bd_dom_sf"/>
</dbReference>
<dbReference type="InterPro" id="IPR006176">
    <property type="entry name" value="3-OHacyl-CoA_DH_NAD-bd"/>
</dbReference>
<evidence type="ECO:0000256" key="2">
    <source>
        <dbReference type="ARBA" id="ARBA00023002"/>
    </source>
</evidence>
<organism evidence="7 8">
    <name type="scientific">Thermothielavioides terrestris</name>
    <dbReference type="NCBI Taxonomy" id="2587410"/>
    <lineage>
        <taxon>Eukaryota</taxon>
        <taxon>Fungi</taxon>
        <taxon>Dikarya</taxon>
        <taxon>Ascomycota</taxon>
        <taxon>Pezizomycotina</taxon>
        <taxon>Sordariomycetes</taxon>
        <taxon>Sordariomycetidae</taxon>
        <taxon>Sordariales</taxon>
        <taxon>Chaetomiaceae</taxon>
        <taxon>Thermothielavioides</taxon>
    </lineage>
</organism>
<dbReference type="GO" id="GO:0070403">
    <property type="term" value="F:NAD+ binding"/>
    <property type="evidence" value="ECO:0007669"/>
    <property type="project" value="InterPro"/>
</dbReference>
<evidence type="ECO:0000259" key="5">
    <source>
        <dbReference type="Pfam" id="PF00725"/>
    </source>
</evidence>
<dbReference type="AlphaFoldDB" id="A0A3S4B097"/>
<evidence type="ECO:0000313" key="7">
    <source>
        <dbReference type="EMBL" id="SPQ17996.1"/>
    </source>
</evidence>
<dbReference type="Gene3D" id="3.40.50.720">
    <property type="entry name" value="NAD(P)-binding Rossmann-like Domain"/>
    <property type="match status" value="1"/>
</dbReference>
<dbReference type="InterPro" id="IPR013328">
    <property type="entry name" value="6PGD_dom2"/>
</dbReference>
<evidence type="ECO:0000256" key="4">
    <source>
        <dbReference type="SAM" id="MobiDB-lite"/>
    </source>
</evidence>
<feature type="site" description="Important for catalytic activity" evidence="3">
    <location>
        <position position="144"/>
    </location>
</feature>
<name>A0A3S4B097_9PEZI</name>
<feature type="domain" description="3-hydroxyacyl-CoA dehydrogenase C-terminal" evidence="5">
    <location>
        <begin position="190"/>
        <end position="284"/>
    </location>
</feature>
<dbReference type="PIRSF" id="PIRSF000105">
    <property type="entry name" value="HCDH"/>
    <property type="match status" value="1"/>
</dbReference>
<evidence type="ECO:0000259" key="6">
    <source>
        <dbReference type="Pfam" id="PF02737"/>
    </source>
</evidence>
<dbReference type="PANTHER" id="PTHR48075:SF3">
    <property type="entry name" value="3-HYDROXYACYL-COA DEHYDROGENASE"/>
    <property type="match status" value="1"/>
</dbReference>
<dbReference type="EMBL" id="OUUZ01000001">
    <property type="protein sequence ID" value="SPQ17996.1"/>
    <property type="molecule type" value="Genomic_DNA"/>
</dbReference>
<evidence type="ECO:0000313" key="8">
    <source>
        <dbReference type="Proteomes" id="UP000289323"/>
    </source>
</evidence>
<dbReference type="Pfam" id="PF00725">
    <property type="entry name" value="3HCDH"/>
    <property type="match status" value="1"/>
</dbReference>
<sequence>MACWKLPSTTGRSVCILGAGVLGRRIGACWASTGYKVRIRDPDARQVESAQQYIKSELPRYKPTIRPGDVSVQVFQDLKPALRDAWLVIECVPEKLDLKIDTFAELEQLAPSDSILATNSSSYKSREIAAKVKPETARRMLNTHYFIPPKLRIVELMTSGSTHDEIFPFLQAHLRSSGMFPIVARRESTGFILNRVWAAVKRECLMVLSEGVATPEELDAAWTELFVKNAVRPCEMMDQVGLDTVCLIEQHYIAERGLRDPGLIPYLQRFINEGRLGAKSDKGGLYPAKQHTEPPGHGVEAGTSDGPGW</sequence>
<dbReference type="InterPro" id="IPR008927">
    <property type="entry name" value="6-PGluconate_DH-like_C_sf"/>
</dbReference>
<dbReference type="InterPro" id="IPR006108">
    <property type="entry name" value="3HC_DH_C"/>
</dbReference>
<dbReference type="Proteomes" id="UP000289323">
    <property type="component" value="Unassembled WGS sequence"/>
</dbReference>
<proteinExistence type="inferred from homology"/>
<dbReference type="PANTHER" id="PTHR48075">
    <property type="entry name" value="3-HYDROXYACYL-COA DEHYDROGENASE FAMILY PROTEIN"/>
    <property type="match status" value="1"/>
</dbReference>
<dbReference type="GO" id="GO:0006631">
    <property type="term" value="P:fatty acid metabolic process"/>
    <property type="evidence" value="ECO:0007669"/>
    <property type="project" value="InterPro"/>
</dbReference>
<evidence type="ECO:0000256" key="1">
    <source>
        <dbReference type="ARBA" id="ARBA00009463"/>
    </source>
</evidence>